<organism evidence="2 3">
    <name type="scientific">Xenopus laevis</name>
    <name type="common">African clawed frog</name>
    <dbReference type="NCBI Taxonomy" id="8355"/>
    <lineage>
        <taxon>Eukaryota</taxon>
        <taxon>Metazoa</taxon>
        <taxon>Chordata</taxon>
        <taxon>Craniata</taxon>
        <taxon>Vertebrata</taxon>
        <taxon>Euteleostomi</taxon>
        <taxon>Amphibia</taxon>
        <taxon>Batrachia</taxon>
        <taxon>Anura</taxon>
        <taxon>Pipoidea</taxon>
        <taxon>Pipidae</taxon>
        <taxon>Xenopodinae</taxon>
        <taxon>Xenopus</taxon>
        <taxon>Xenopus</taxon>
    </lineage>
</organism>
<proteinExistence type="predicted"/>
<evidence type="ECO:0000313" key="3">
    <source>
        <dbReference type="Proteomes" id="UP000694892"/>
    </source>
</evidence>
<evidence type="ECO:0000313" key="2">
    <source>
        <dbReference type="EMBL" id="OCT60461.1"/>
    </source>
</evidence>
<evidence type="ECO:0000256" key="1">
    <source>
        <dbReference type="SAM" id="MobiDB-lite"/>
    </source>
</evidence>
<dbReference type="AlphaFoldDB" id="A0A974BTE3"/>
<protein>
    <submittedName>
        <fullName evidence="2">Uncharacterized protein</fullName>
    </submittedName>
</protein>
<accession>A0A974BTE3</accession>
<reference evidence="3" key="1">
    <citation type="journal article" date="2016" name="Nature">
        <title>Genome evolution in the allotetraploid frog Xenopus laevis.</title>
        <authorList>
            <person name="Session A.M."/>
            <person name="Uno Y."/>
            <person name="Kwon T."/>
            <person name="Chapman J.A."/>
            <person name="Toyoda A."/>
            <person name="Takahashi S."/>
            <person name="Fukui A."/>
            <person name="Hikosaka A."/>
            <person name="Suzuki A."/>
            <person name="Kondo M."/>
            <person name="van Heeringen S.J."/>
            <person name="Quigley I."/>
            <person name="Heinz S."/>
            <person name="Ogino H."/>
            <person name="Ochi H."/>
            <person name="Hellsten U."/>
            <person name="Lyons J.B."/>
            <person name="Simakov O."/>
            <person name="Putnam N."/>
            <person name="Stites J."/>
            <person name="Kuroki Y."/>
            <person name="Tanaka T."/>
            <person name="Michiue T."/>
            <person name="Watanabe M."/>
            <person name="Bogdanovic O."/>
            <person name="Lister R."/>
            <person name="Georgiou G."/>
            <person name="Paranjpe S.S."/>
            <person name="van Kruijsbergen I."/>
            <person name="Shu S."/>
            <person name="Carlson J."/>
            <person name="Kinoshita T."/>
            <person name="Ohta Y."/>
            <person name="Mawaribuchi S."/>
            <person name="Jenkins J."/>
            <person name="Grimwood J."/>
            <person name="Schmutz J."/>
            <person name="Mitros T."/>
            <person name="Mozaffari S.V."/>
            <person name="Suzuki Y."/>
            <person name="Haramoto Y."/>
            <person name="Yamamoto T.S."/>
            <person name="Takagi C."/>
            <person name="Heald R."/>
            <person name="Miller K."/>
            <person name="Haudenschild C."/>
            <person name="Kitzman J."/>
            <person name="Nakayama T."/>
            <person name="Izutsu Y."/>
            <person name="Robert J."/>
            <person name="Fortriede J."/>
            <person name="Burns K."/>
            <person name="Lotay V."/>
            <person name="Karimi K."/>
            <person name="Yasuoka Y."/>
            <person name="Dichmann D.S."/>
            <person name="Flajnik M.F."/>
            <person name="Houston D.W."/>
            <person name="Shendure J."/>
            <person name="DuPasquier L."/>
            <person name="Vize P.D."/>
            <person name="Zorn A.M."/>
            <person name="Ito M."/>
            <person name="Marcotte E.M."/>
            <person name="Wallingford J.B."/>
            <person name="Ito Y."/>
            <person name="Asashima M."/>
            <person name="Ueno N."/>
            <person name="Matsuda Y."/>
            <person name="Veenstra G.J."/>
            <person name="Fujiyama A."/>
            <person name="Harland R.M."/>
            <person name="Taira M."/>
            <person name="Rokhsar D.S."/>
        </authorList>
    </citation>
    <scope>NUCLEOTIDE SEQUENCE [LARGE SCALE GENOMIC DNA]</scope>
    <source>
        <strain evidence="3">J</strain>
    </source>
</reference>
<dbReference type="EMBL" id="CM004483">
    <property type="protein sequence ID" value="OCT60461.1"/>
    <property type="molecule type" value="Genomic_DNA"/>
</dbReference>
<feature type="region of interest" description="Disordered" evidence="1">
    <location>
        <begin position="1"/>
        <end position="20"/>
    </location>
</feature>
<dbReference type="Proteomes" id="UP000694892">
    <property type="component" value="Chromosome 9_10S"/>
</dbReference>
<name>A0A974BTE3_XENLA</name>
<sequence length="112" mass="12082">MSRARAATRGEAQPSLCPLPIVPVTRGSPHGFSHLRRPHPSSPPSSIFRCSGSSLLFPKHRFVPSPAPTSSRSASCPGGLYPNIHSMERNTSPIRPVKFYQFATSATIESAQ</sequence>
<gene>
    <name evidence="2" type="ORF">XELAEV_18046486mg</name>
</gene>